<dbReference type="PANTHER" id="PTHR43756">
    <property type="entry name" value="CHOLINE MONOOXYGENASE, CHLOROPLASTIC"/>
    <property type="match status" value="1"/>
</dbReference>
<dbReference type="GO" id="GO:0051537">
    <property type="term" value="F:2 iron, 2 sulfur cluster binding"/>
    <property type="evidence" value="ECO:0007669"/>
    <property type="project" value="UniProtKB-KW"/>
</dbReference>
<dbReference type="CDD" id="cd03469">
    <property type="entry name" value="Rieske_RO_Alpha_N"/>
    <property type="match status" value="1"/>
</dbReference>
<protein>
    <submittedName>
        <fullName evidence="8">Aromatic ring-hydroxylating dioxygenase subunit alpha</fullName>
    </submittedName>
</protein>
<comment type="caution">
    <text evidence="8">The sequence shown here is derived from an EMBL/GenBank/DDBJ whole genome shotgun (WGS) entry which is preliminary data.</text>
</comment>
<dbReference type="InterPro" id="IPR017941">
    <property type="entry name" value="Rieske_2Fe-2S"/>
</dbReference>
<keyword evidence="9" id="KW-1185">Reference proteome</keyword>
<keyword evidence="2" id="KW-0001">2Fe-2S</keyword>
<sequence length="428" mass="47798">MSESVSVDALIARRKPGYSLEAPFYTSQSVFDLDLKAIFGRHWIYVAVEPEIPEPGDCVTVDIGRASVIILRDDDLQVRAFYNVCRHRGARLTPEGASSVGNLVCPYHQWTYGLDGKLLFTEHMGAEFDHSCHGLKPVHVRSVGGLIFVCLAKEAPTDIDALAAAIEPYILPHDLRNCKIAHSTDLVELGNWKLTMENNRECYHCVGNHPELTVPLFEYGFGFAPDSLDDNRRVHAERYDQLLAESHARWESMGLPSREIDRLTDITGFRTQRLPIDGSGESQTKDTRVASRKTLGNLPDRSLGGLSFWTQPNSWHHFMSDHIVTFSVLPLTPDRTLVRTRWLVHKDAVEGVDYNLQALTEVWTATNQQDADLVAIAQAGATSPAYEPGPYSPHTEGLVEKFCAWYIDRLSAHRGLHRDLSAGVEVAA</sequence>
<dbReference type="EMBL" id="RXMA01000030">
    <property type="protein sequence ID" value="RTR15859.1"/>
    <property type="molecule type" value="Genomic_DNA"/>
</dbReference>
<dbReference type="PROSITE" id="PS51296">
    <property type="entry name" value="RIESKE"/>
    <property type="match status" value="1"/>
</dbReference>
<dbReference type="AlphaFoldDB" id="A0A431VBL6"/>
<dbReference type="GO" id="GO:0005506">
    <property type="term" value="F:iron ion binding"/>
    <property type="evidence" value="ECO:0007669"/>
    <property type="project" value="InterPro"/>
</dbReference>
<dbReference type="Gene3D" id="3.90.380.10">
    <property type="entry name" value="Naphthalene 1,2-dioxygenase Alpha Subunit, Chain A, domain 1"/>
    <property type="match status" value="1"/>
</dbReference>
<comment type="cofactor">
    <cofactor evidence="1">
        <name>Fe cation</name>
        <dbReference type="ChEBI" id="CHEBI:24875"/>
    </cofactor>
</comment>
<accession>A0A431VBL6</accession>
<dbReference type="CDD" id="cd08884">
    <property type="entry name" value="RHO_alpha_C_GbcA-like"/>
    <property type="match status" value="1"/>
</dbReference>
<proteinExistence type="predicted"/>
<dbReference type="SUPFAM" id="SSF55961">
    <property type="entry name" value="Bet v1-like"/>
    <property type="match status" value="1"/>
</dbReference>
<dbReference type="Pfam" id="PF00355">
    <property type="entry name" value="Rieske"/>
    <property type="match status" value="1"/>
</dbReference>
<evidence type="ECO:0000313" key="9">
    <source>
        <dbReference type="Proteomes" id="UP000277007"/>
    </source>
</evidence>
<reference evidence="8 9" key="1">
    <citation type="submission" date="2018-12" db="EMBL/GenBank/DDBJ databases">
        <authorList>
            <person name="Yang Y."/>
        </authorList>
    </citation>
    <scope>NUCLEOTIDE SEQUENCE [LARGE SCALE GENOMIC DNA]</scope>
    <source>
        <strain evidence="8 9">L-25-5w-1</strain>
    </source>
</reference>
<evidence type="ECO:0000256" key="4">
    <source>
        <dbReference type="ARBA" id="ARBA00023002"/>
    </source>
</evidence>
<dbReference type="InterPro" id="IPR001663">
    <property type="entry name" value="Rng_hydr_dOase-A"/>
</dbReference>
<dbReference type="RefSeq" id="WP_126619601.1">
    <property type="nucleotide sequence ID" value="NZ_JBHUCY010000034.1"/>
</dbReference>
<dbReference type="Gene3D" id="2.102.10.10">
    <property type="entry name" value="Rieske [2Fe-2S] iron-sulphur domain"/>
    <property type="match status" value="1"/>
</dbReference>
<evidence type="ECO:0000256" key="3">
    <source>
        <dbReference type="ARBA" id="ARBA00022723"/>
    </source>
</evidence>
<evidence type="ECO:0000256" key="6">
    <source>
        <dbReference type="ARBA" id="ARBA00023014"/>
    </source>
</evidence>
<dbReference type="InterPro" id="IPR036922">
    <property type="entry name" value="Rieske_2Fe-2S_sf"/>
</dbReference>
<dbReference type="GO" id="GO:0051213">
    <property type="term" value="F:dioxygenase activity"/>
    <property type="evidence" value="ECO:0007669"/>
    <property type="project" value="UniProtKB-KW"/>
</dbReference>
<dbReference type="PANTHER" id="PTHR43756:SF5">
    <property type="entry name" value="CHOLINE MONOOXYGENASE, CHLOROPLASTIC"/>
    <property type="match status" value="1"/>
</dbReference>
<feature type="domain" description="Rieske" evidence="7">
    <location>
        <begin position="43"/>
        <end position="149"/>
    </location>
</feature>
<evidence type="ECO:0000256" key="5">
    <source>
        <dbReference type="ARBA" id="ARBA00023004"/>
    </source>
</evidence>
<evidence type="ECO:0000259" key="7">
    <source>
        <dbReference type="PROSITE" id="PS51296"/>
    </source>
</evidence>
<keyword evidence="8" id="KW-0223">Dioxygenase</keyword>
<dbReference type="OrthoDB" id="7456916at2"/>
<name>A0A431VBL6_9PROT</name>
<gene>
    <name evidence="8" type="ORF">EJ903_22250</name>
</gene>
<dbReference type="PRINTS" id="PR00090">
    <property type="entry name" value="RNGDIOXGNASE"/>
</dbReference>
<keyword evidence="5" id="KW-0408">Iron</keyword>
<keyword evidence="6" id="KW-0411">Iron-sulfur</keyword>
<keyword evidence="3" id="KW-0479">Metal-binding</keyword>
<evidence type="ECO:0000256" key="2">
    <source>
        <dbReference type="ARBA" id="ARBA00022714"/>
    </source>
</evidence>
<dbReference type="Proteomes" id="UP000277007">
    <property type="component" value="Unassembled WGS sequence"/>
</dbReference>
<dbReference type="Pfam" id="PF00848">
    <property type="entry name" value="Ring_hydroxyl_A"/>
    <property type="match status" value="1"/>
</dbReference>
<evidence type="ECO:0000256" key="1">
    <source>
        <dbReference type="ARBA" id="ARBA00001962"/>
    </source>
</evidence>
<dbReference type="SUPFAM" id="SSF50022">
    <property type="entry name" value="ISP domain"/>
    <property type="match status" value="1"/>
</dbReference>
<keyword evidence="4" id="KW-0560">Oxidoreductase</keyword>
<evidence type="ECO:0000313" key="8">
    <source>
        <dbReference type="EMBL" id="RTR15859.1"/>
    </source>
</evidence>
<organism evidence="8 9">
    <name type="scientific">Azospirillum griseum</name>
    <dbReference type="NCBI Taxonomy" id="2496639"/>
    <lineage>
        <taxon>Bacteria</taxon>
        <taxon>Pseudomonadati</taxon>
        <taxon>Pseudomonadota</taxon>
        <taxon>Alphaproteobacteria</taxon>
        <taxon>Rhodospirillales</taxon>
        <taxon>Azospirillaceae</taxon>
        <taxon>Azospirillum</taxon>
    </lineage>
</organism>
<dbReference type="InterPro" id="IPR015879">
    <property type="entry name" value="Ring_hydroxy_dOase_asu_C_dom"/>
</dbReference>